<evidence type="ECO:0000259" key="2">
    <source>
        <dbReference type="PROSITE" id="PS50110"/>
    </source>
</evidence>
<dbReference type="HOGENOM" id="CLU_000445_14_1_4"/>
<dbReference type="InterPro" id="IPR007492">
    <property type="entry name" value="LytTR_DNA-bd_dom"/>
</dbReference>
<dbReference type="PROSITE" id="PS50110">
    <property type="entry name" value="RESPONSE_REGULATORY"/>
    <property type="match status" value="1"/>
</dbReference>
<dbReference type="Pfam" id="PF00072">
    <property type="entry name" value="Response_reg"/>
    <property type="match status" value="1"/>
</dbReference>
<evidence type="ECO:0000313" key="4">
    <source>
        <dbReference type="EMBL" id="AIJ48242.1"/>
    </source>
</evidence>
<feature type="domain" description="Response regulatory" evidence="2">
    <location>
        <begin position="7"/>
        <end position="126"/>
    </location>
</feature>
<evidence type="ECO:0000259" key="3">
    <source>
        <dbReference type="PROSITE" id="PS50930"/>
    </source>
</evidence>
<dbReference type="RefSeq" id="WP_043374352.1">
    <property type="nucleotide sequence ID" value="NZ_CP006704.1"/>
</dbReference>
<dbReference type="SMART" id="SM00850">
    <property type="entry name" value="LytTR"/>
    <property type="match status" value="1"/>
</dbReference>
<dbReference type="GO" id="GO:0000156">
    <property type="term" value="F:phosphorelay response regulator activity"/>
    <property type="evidence" value="ECO:0007669"/>
    <property type="project" value="InterPro"/>
</dbReference>
<feature type="domain" description="HTH LytTR-type" evidence="3">
    <location>
        <begin position="169"/>
        <end position="271"/>
    </location>
</feature>
<dbReference type="Gene3D" id="2.40.50.1020">
    <property type="entry name" value="LytTr DNA-binding domain"/>
    <property type="match status" value="1"/>
</dbReference>
<dbReference type="GO" id="GO:0003677">
    <property type="term" value="F:DNA binding"/>
    <property type="evidence" value="ECO:0007669"/>
    <property type="project" value="InterPro"/>
</dbReference>
<dbReference type="SUPFAM" id="SSF52172">
    <property type="entry name" value="CheY-like"/>
    <property type="match status" value="1"/>
</dbReference>
<dbReference type="SMART" id="SM00448">
    <property type="entry name" value="REC"/>
    <property type="match status" value="1"/>
</dbReference>
<gene>
    <name evidence="4" type="ORF">O987_20745</name>
</gene>
<evidence type="ECO:0000313" key="5">
    <source>
        <dbReference type="Proteomes" id="UP000028782"/>
    </source>
</evidence>
<dbReference type="PROSITE" id="PS50930">
    <property type="entry name" value="HTH_LYTTR"/>
    <property type="match status" value="1"/>
</dbReference>
<keyword evidence="1" id="KW-0597">Phosphoprotein</keyword>
<dbReference type="AlphaFoldDB" id="A0A076PXV2"/>
<accession>A0A076PXV2</accession>
<dbReference type="KEGG" id="ctes:O987_20745"/>
<dbReference type="InterPro" id="IPR011006">
    <property type="entry name" value="CheY-like_superfamily"/>
</dbReference>
<dbReference type="InterPro" id="IPR001789">
    <property type="entry name" value="Sig_transdc_resp-reg_receiver"/>
</dbReference>
<dbReference type="Gene3D" id="3.40.50.2300">
    <property type="match status" value="1"/>
</dbReference>
<proteinExistence type="predicted"/>
<dbReference type="PANTHER" id="PTHR37299">
    <property type="entry name" value="TRANSCRIPTIONAL REGULATOR-RELATED"/>
    <property type="match status" value="1"/>
</dbReference>
<dbReference type="EMBL" id="CP006704">
    <property type="protein sequence ID" value="AIJ48242.1"/>
    <property type="molecule type" value="Genomic_DNA"/>
</dbReference>
<sequence>MNTSPPRALIAEDEPLLALALQQLLGQLWPQLHIEARVADGISAVQQALTRLPDLLFLDIRMPGQTGLEAAADIADAWPEEQALPAIVFVTAYDQYALAAFEACAMDYVLKPVQAARLGQTVQRLQQWWQQRQPVQGTDLAMQNHRQLEQLLGLQQQLLVQVPAALQIIQASVGNQIHMVRVQDIIYLEAADKYLRVLTACQEYLIRTPLKDLLPQLDAREFWQIHRGTVVRAQAIASAQRDESGRLSLLLRDRPEKLAVSRLYATRFKAM</sequence>
<dbReference type="InterPro" id="IPR046947">
    <property type="entry name" value="LytR-like"/>
</dbReference>
<organism evidence="4 5">
    <name type="scientific">Comamonas testosteroni TK102</name>
    <dbReference type="NCBI Taxonomy" id="1392005"/>
    <lineage>
        <taxon>Bacteria</taxon>
        <taxon>Pseudomonadati</taxon>
        <taxon>Pseudomonadota</taxon>
        <taxon>Betaproteobacteria</taxon>
        <taxon>Burkholderiales</taxon>
        <taxon>Comamonadaceae</taxon>
        <taxon>Comamonas</taxon>
    </lineage>
</organism>
<dbReference type="PANTHER" id="PTHR37299:SF1">
    <property type="entry name" value="STAGE 0 SPORULATION PROTEIN A HOMOLOG"/>
    <property type="match status" value="1"/>
</dbReference>
<feature type="modified residue" description="4-aspartylphosphate" evidence="1">
    <location>
        <position position="59"/>
    </location>
</feature>
<dbReference type="Pfam" id="PF04397">
    <property type="entry name" value="LytTR"/>
    <property type="match status" value="1"/>
</dbReference>
<dbReference type="Proteomes" id="UP000028782">
    <property type="component" value="Chromosome"/>
</dbReference>
<protein>
    <submittedName>
        <fullName evidence="4">LytR family transcriptional regulator</fullName>
    </submittedName>
</protein>
<evidence type="ECO:0000256" key="1">
    <source>
        <dbReference type="PROSITE-ProRule" id="PRU00169"/>
    </source>
</evidence>
<name>A0A076PXV2_COMTE</name>
<reference evidence="4 5" key="1">
    <citation type="journal article" date="2014" name="Genome Announc.">
        <title>Complete Genome Sequence of Polychlorinated Biphenyl Degrader Comamonas testosteroni TK102 (NBRC 109938).</title>
        <authorList>
            <person name="Fukuda K."/>
            <person name="Hosoyama A."/>
            <person name="Tsuchikane K."/>
            <person name="Ohji S."/>
            <person name="Yamazoe A."/>
            <person name="Fujita N."/>
            <person name="Shintani M."/>
            <person name="Kimbara K."/>
        </authorList>
    </citation>
    <scope>NUCLEOTIDE SEQUENCE [LARGE SCALE GENOMIC DNA]</scope>
    <source>
        <strain evidence="4">TK102</strain>
    </source>
</reference>